<sequence length="60" mass="6343">MKDSPSGPALAVAILAFLLTASIVLNIIFSDFSLFPYITIGLAAACAAFAAHYVKNRIKN</sequence>
<evidence type="ECO:0000256" key="1">
    <source>
        <dbReference type="SAM" id="Phobius"/>
    </source>
</evidence>
<evidence type="ECO:0000313" key="2">
    <source>
        <dbReference type="EMBL" id="NEC56664.1"/>
    </source>
</evidence>
<dbReference type="EMBL" id="JAAGNC010000075">
    <property type="protein sequence ID" value="NEC56664.1"/>
    <property type="molecule type" value="Genomic_DNA"/>
</dbReference>
<organism evidence="2 3">
    <name type="scientific">Amycolatopsis rubida</name>
    <dbReference type="NCBI Taxonomy" id="112413"/>
    <lineage>
        <taxon>Bacteria</taxon>
        <taxon>Bacillati</taxon>
        <taxon>Actinomycetota</taxon>
        <taxon>Actinomycetes</taxon>
        <taxon>Pseudonocardiales</taxon>
        <taxon>Pseudonocardiaceae</taxon>
        <taxon>Amycolatopsis</taxon>
    </lineage>
</organism>
<keyword evidence="1" id="KW-1133">Transmembrane helix</keyword>
<keyword evidence="1" id="KW-0812">Transmembrane</keyword>
<gene>
    <name evidence="2" type="ORF">G3I59_13975</name>
</gene>
<comment type="caution">
    <text evidence="2">The sequence shown here is derived from an EMBL/GenBank/DDBJ whole genome shotgun (WGS) entry which is preliminary data.</text>
</comment>
<accession>A0ABX0BNU8</accession>
<protein>
    <submittedName>
        <fullName evidence="2">Uncharacterized protein</fullName>
    </submittedName>
</protein>
<dbReference type="RefSeq" id="WP_157905157.1">
    <property type="nucleotide sequence ID" value="NZ_JAAGNC010000075.1"/>
</dbReference>
<name>A0ABX0BNU8_9PSEU</name>
<feature type="transmembrane region" description="Helical" evidence="1">
    <location>
        <begin position="34"/>
        <end position="54"/>
    </location>
</feature>
<keyword evidence="1" id="KW-0472">Membrane</keyword>
<evidence type="ECO:0000313" key="3">
    <source>
        <dbReference type="Proteomes" id="UP000470404"/>
    </source>
</evidence>
<keyword evidence="3" id="KW-1185">Reference proteome</keyword>
<feature type="transmembrane region" description="Helical" evidence="1">
    <location>
        <begin position="7"/>
        <end position="28"/>
    </location>
</feature>
<reference evidence="2 3" key="1">
    <citation type="submission" date="2020-01" db="EMBL/GenBank/DDBJ databases">
        <title>Insect and environment-associated Actinomycetes.</title>
        <authorList>
            <person name="Currrie C."/>
            <person name="Chevrette M."/>
            <person name="Carlson C."/>
            <person name="Stubbendieck R."/>
            <person name="Wendt-Pienkowski E."/>
        </authorList>
    </citation>
    <scope>NUCLEOTIDE SEQUENCE [LARGE SCALE GENOMIC DNA]</scope>
    <source>
        <strain evidence="2 3">SID8386</strain>
    </source>
</reference>
<proteinExistence type="predicted"/>
<dbReference type="Proteomes" id="UP000470404">
    <property type="component" value="Unassembled WGS sequence"/>
</dbReference>